<dbReference type="InterPro" id="IPR029063">
    <property type="entry name" value="SAM-dependent_MTases_sf"/>
</dbReference>
<keyword evidence="1 2" id="KW-0808">Transferase</keyword>
<dbReference type="PANTHER" id="PTHR43861">
    <property type="entry name" value="TRANS-ACONITATE 2-METHYLTRANSFERASE-RELATED"/>
    <property type="match status" value="1"/>
</dbReference>
<dbReference type="AlphaFoldDB" id="A0A495JKS2"/>
<protein>
    <submittedName>
        <fullName evidence="2">Methyltransferase family protein</fullName>
    </submittedName>
</protein>
<keyword evidence="3" id="KW-1185">Reference proteome</keyword>
<reference evidence="2 3" key="1">
    <citation type="submission" date="2018-10" db="EMBL/GenBank/DDBJ databases">
        <title>Sequencing the genomes of 1000 actinobacteria strains.</title>
        <authorList>
            <person name="Klenk H.-P."/>
        </authorList>
    </citation>
    <scope>NUCLEOTIDE SEQUENCE [LARGE SCALE GENOMIC DNA]</scope>
    <source>
        <strain evidence="2 3">DSM 45175</strain>
    </source>
</reference>
<proteinExistence type="predicted"/>
<evidence type="ECO:0000313" key="2">
    <source>
        <dbReference type="EMBL" id="RKR89431.1"/>
    </source>
</evidence>
<dbReference type="Gene3D" id="3.40.50.150">
    <property type="entry name" value="Vaccinia Virus protein VP39"/>
    <property type="match status" value="1"/>
</dbReference>
<dbReference type="RefSeq" id="WP_121157876.1">
    <property type="nucleotide sequence ID" value="NZ_RBKT01000001.1"/>
</dbReference>
<dbReference type="GO" id="GO:0032259">
    <property type="term" value="P:methylation"/>
    <property type="evidence" value="ECO:0007669"/>
    <property type="project" value="UniProtKB-KW"/>
</dbReference>
<comment type="caution">
    <text evidence="2">The sequence shown here is derived from an EMBL/GenBank/DDBJ whole genome shotgun (WGS) entry which is preliminary data.</text>
</comment>
<dbReference type="Proteomes" id="UP000277671">
    <property type="component" value="Unassembled WGS sequence"/>
</dbReference>
<dbReference type="SUPFAM" id="SSF53335">
    <property type="entry name" value="S-adenosyl-L-methionine-dependent methyltransferases"/>
    <property type="match status" value="1"/>
</dbReference>
<gene>
    <name evidence="2" type="ORF">BDK92_3777</name>
</gene>
<sequence length="242" mass="26481">MAEITGDQRVQSEVLEGLATAVNHRRWFVELAIPYLGDNPIEIGSGLGDYVLEWAPHVPRFTATEADPDRLVALKDRLSGESNVEVRQMLLPQPEPERGDYSAAVSYNVLEHIVDHVGALRAMRDLVRPGGAVVLIVPAFQFALGPADIATGHVRRYTKKTMRAALTEAGLTVERLHYANALGLIGYYMATNVFRLMPKEGPMVKVYDSLVLPVTKAAEQLVRPPFGQSVFAVARVPGTPEG</sequence>
<name>A0A495JKS2_9ACTN</name>
<accession>A0A495JKS2</accession>
<evidence type="ECO:0000256" key="1">
    <source>
        <dbReference type="ARBA" id="ARBA00022679"/>
    </source>
</evidence>
<organism evidence="2 3">
    <name type="scientific">Micromonospora pisi</name>
    <dbReference type="NCBI Taxonomy" id="589240"/>
    <lineage>
        <taxon>Bacteria</taxon>
        <taxon>Bacillati</taxon>
        <taxon>Actinomycetota</taxon>
        <taxon>Actinomycetes</taxon>
        <taxon>Micromonosporales</taxon>
        <taxon>Micromonosporaceae</taxon>
        <taxon>Micromonospora</taxon>
    </lineage>
</organism>
<dbReference type="EMBL" id="RBKT01000001">
    <property type="protein sequence ID" value="RKR89431.1"/>
    <property type="molecule type" value="Genomic_DNA"/>
</dbReference>
<dbReference type="OrthoDB" id="9810247at2"/>
<keyword evidence="2" id="KW-0489">Methyltransferase</keyword>
<evidence type="ECO:0000313" key="3">
    <source>
        <dbReference type="Proteomes" id="UP000277671"/>
    </source>
</evidence>
<dbReference type="PANTHER" id="PTHR43861:SF3">
    <property type="entry name" value="PUTATIVE (AFU_ORTHOLOGUE AFUA_2G14390)-RELATED"/>
    <property type="match status" value="1"/>
</dbReference>
<dbReference type="GO" id="GO:0008168">
    <property type="term" value="F:methyltransferase activity"/>
    <property type="evidence" value="ECO:0007669"/>
    <property type="project" value="UniProtKB-KW"/>
</dbReference>
<dbReference type="Pfam" id="PF13489">
    <property type="entry name" value="Methyltransf_23"/>
    <property type="match status" value="1"/>
</dbReference>